<evidence type="ECO:0008006" key="4">
    <source>
        <dbReference type="Google" id="ProtNLM"/>
    </source>
</evidence>
<evidence type="ECO:0000313" key="3">
    <source>
        <dbReference type="Proteomes" id="UP000324897"/>
    </source>
</evidence>
<proteinExistence type="predicted"/>
<gene>
    <name evidence="2" type="ORF">EJB05_57718</name>
</gene>
<evidence type="ECO:0000313" key="2">
    <source>
        <dbReference type="EMBL" id="TVT97051.1"/>
    </source>
</evidence>
<reference evidence="2 3" key="1">
    <citation type="journal article" date="2019" name="Sci. Rep.">
        <title>A high-quality genome of Eragrostis curvula grass provides insights into Poaceae evolution and supports new strategies to enhance forage quality.</title>
        <authorList>
            <person name="Carballo J."/>
            <person name="Santos B.A.C.M."/>
            <person name="Zappacosta D."/>
            <person name="Garbus I."/>
            <person name="Selva J.P."/>
            <person name="Gallo C.A."/>
            <person name="Diaz A."/>
            <person name="Albertini E."/>
            <person name="Caccamo M."/>
            <person name="Echenique V."/>
        </authorList>
    </citation>
    <scope>NUCLEOTIDE SEQUENCE [LARGE SCALE GENOMIC DNA]</scope>
    <source>
        <strain evidence="3">cv. Victoria</strain>
        <tissue evidence="2">Leaf</tissue>
    </source>
</reference>
<keyword evidence="1" id="KW-0732">Signal</keyword>
<feature type="signal peptide" evidence="1">
    <location>
        <begin position="1"/>
        <end position="19"/>
    </location>
</feature>
<keyword evidence="3" id="KW-1185">Reference proteome</keyword>
<dbReference type="SUPFAM" id="SSF57095">
    <property type="entry name" value="Scorpion toxin-like"/>
    <property type="match status" value="1"/>
</dbReference>
<organism evidence="2 3">
    <name type="scientific">Eragrostis curvula</name>
    <name type="common">weeping love grass</name>
    <dbReference type="NCBI Taxonomy" id="38414"/>
    <lineage>
        <taxon>Eukaryota</taxon>
        <taxon>Viridiplantae</taxon>
        <taxon>Streptophyta</taxon>
        <taxon>Embryophyta</taxon>
        <taxon>Tracheophyta</taxon>
        <taxon>Spermatophyta</taxon>
        <taxon>Magnoliopsida</taxon>
        <taxon>Liliopsida</taxon>
        <taxon>Poales</taxon>
        <taxon>Poaceae</taxon>
        <taxon>PACMAD clade</taxon>
        <taxon>Chloridoideae</taxon>
        <taxon>Eragrostideae</taxon>
        <taxon>Eragrostidinae</taxon>
        <taxon>Eragrostis</taxon>
    </lineage>
</organism>
<evidence type="ECO:0000256" key="1">
    <source>
        <dbReference type="SAM" id="SignalP"/>
    </source>
</evidence>
<dbReference type="Proteomes" id="UP000324897">
    <property type="component" value="Unassembled WGS sequence"/>
</dbReference>
<feature type="chain" id="PRO_5023942908" description="Knottin scorpion toxin-like domain-containing protein" evidence="1">
    <location>
        <begin position="20"/>
        <end position="89"/>
    </location>
</feature>
<accession>A0A5J9SD59</accession>
<dbReference type="AlphaFoldDB" id="A0A5J9SD59"/>
<comment type="caution">
    <text evidence="2">The sequence shown here is derived from an EMBL/GenBank/DDBJ whole genome shotgun (WGS) entry which is preliminary data.</text>
</comment>
<sequence>MKLAPLLTALVFITASVEMMEVAGQGAAPVCDIFSETCSGKCWKASDCVDCCKHHGFVHGKCRITHGDACYCCHTPDATAKAWLDELTH</sequence>
<dbReference type="Gramene" id="TVT97051">
    <property type="protein sequence ID" value="TVT97051"/>
    <property type="gene ID" value="EJB05_57718"/>
</dbReference>
<dbReference type="Gene3D" id="3.30.30.10">
    <property type="entry name" value="Knottin, scorpion toxin-like"/>
    <property type="match status" value="1"/>
</dbReference>
<protein>
    <recommendedName>
        <fullName evidence="4">Knottin scorpion toxin-like domain-containing protein</fullName>
    </recommendedName>
</protein>
<name>A0A5J9SD59_9POAL</name>
<dbReference type="InterPro" id="IPR036574">
    <property type="entry name" value="Scorpion_toxin-like_sf"/>
</dbReference>
<dbReference type="EMBL" id="RWGY01001088">
    <property type="protein sequence ID" value="TVT97051.1"/>
    <property type="molecule type" value="Genomic_DNA"/>
</dbReference>
<dbReference type="OrthoDB" id="691018at2759"/>